<feature type="non-terminal residue" evidence="1">
    <location>
        <position position="1"/>
    </location>
</feature>
<proteinExistence type="predicted"/>
<evidence type="ECO:0000313" key="1">
    <source>
        <dbReference type="EMBL" id="CAG8793515.1"/>
    </source>
</evidence>
<comment type="caution">
    <text evidence="1">The sequence shown here is derived from an EMBL/GenBank/DDBJ whole genome shotgun (WGS) entry which is preliminary data.</text>
</comment>
<gene>
    <name evidence="1" type="ORF">RPERSI_LOCUS19583</name>
</gene>
<sequence>RWRFKKVNPYFTHLRDNKITTEWKAAPKSVALRQHYQEFKKTFKTKNRDYFSKTAQEVESSLKTKEKKESKEEAMSIKTFNKQKIKDISYNTDDEMQDTQKEAEQATTFSEAELTTRDELALDGSFFKDNNKENNSPQENILSAIPMEEDFTT</sequence>
<keyword evidence="2" id="KW-1185">Reference proteome</keyword>
<evidence type="ECO:0000313" key="2">
    <source>
        <dbReference type="Proteomes" id="UP000789920"/>
    </source>
</evidence>
<accession>A0ACA9RHV4</accession>
<dbReference type="EMBL" id="CAJVQC010053895">
    <property type="protein sequence ID" value="CAG8793515.1"/>
    <property type="molecule type" value="Genomic_DNA"/>
</dbReference>
<feature type="non-terminal residue" evidence="1">
    <location>
        <position position="153"/>
    </location>
</feature>
<name>A0ACA9RHV4_9GLOM</name>
<protein>
    <submittedName>
        <fullName evidence="1">10517_t:CDS:1</fullName>
    </submittedName>
</protein>
<organism evidence="1 2">
    <name type="scientific">Racocetra persica</name>
    <dbReference type="NCBI Taxonomy" id="160502"/>
    <lineage>
        <taxon>Eukaryota</taxon>
        <taxon>Fungi</taxon>
        <taxon>Fungi incertae sedis</taxon>
        <taxon>Mucoromycota</taxon>
        <taxon>Glomeromycotina</taxon>
        <taxon>Glomeromycetes</taxon>
        <taxon>Diversisporales</taxon>
        <taxon>Gigasporaceae</taxon>
        <taxon>Racocetra</taxon>
    </lineage>
</organism>
<dbReference type="Proteomes" id="UP000789920">
    <property type="component" value="Unassembled WGS sequence"/>
</dbReference>
<reference evidence="1" key="1">
    <citation type="submission" date="2021-06" db="EMBL/GenBank/DDBJ databases">
        <authorList>
            <person name="Kallberg Y."/>
            <person name="Tangrot J."/>
            <person name="Rosling A."/>
        </authorList>
    </citation>
    <scope>NUCLEOTIDE SEQUENCE</scope>
    <source>
        <strain evidence="1">MA461A</strain>
    </source>
</reference>